<gene>
    <name evidence="2" type="ORF">K444DRAFT_407639</name>
</gene>
<dbReference type="InParanoid" id="A0A2J6T9G1"/>
<dbReference type="Proteomes" id="UP000235371">
    <property type="component" value="Unassembled WGS sequence"/>
</dbReference>
<reference evidence="2 3" key="1">
    <citation type="submission" date="2016-04" db="EMBL/GenBank/DDBJ databases">
        <title>A degradative enzymes factory behind the ericoid mycorrhizal symbiosis.</title>
        <authorList>
            <consortium name="DOE Joint Genome Institute"/>
            <person name="Martino E."/>
            <person name="Morin E."/>
            <person name="Grelet G."/>
            <person name="Kuo A."/>
            <person name="Kohler A."/>
            <person name="Daghino S."/>
            <person name="Barry K."/>
            <person name="Choi C."/>
            <person name="Cichocki N."/>
            <person name="Clum A."/>
            <person name="Copeland A."/>
            <person name="Hainaut M."/>
            <person name="Haridas S."/>
            <person name="Labutti K."/>
            <person name="Lindquist E."/>
            <person name="Lipzen A."/>
            <person name="Khouja H.-R."/>
            <person name="Murat C."/>
            <person name="Ohm R."/>
            <person name="Olson A."/>
            <person name="Spatafora J."/>
            <person name="Veneault-Fourrey C."/>
            <person name="Henrissat B."/>
            <person name="Grigoriev I."/>
            <person name="Martin F."/>
            <person name="Perotto S."/>
        </authorList>
    </citation>
    <scope>NUCLEOTIDE SEQUENCE [LARGE SCALE GENOMIC DNA]</scope>
    <source>
        <strain evidence="2 3">E</strain>
    </source>
</reference>
<accession>A0A2J6T9G1</accession>
<proteinExistence type="predicted"/>
<evidence type="ECO:0000313" key="2">
    <source>
        <dbReference type="EMBL" id="PMD59674.1"/>
    </source>
</evidence>
<sequence>MASNLRLGPDFPLPGTAASVDSQSEVDASSSPQELLYKIVTILEIQLSELNGKVGTVDATLKGLDVNISAVGGDAIGGDAVGGAGGNATATTIAHAIAIANAHGRDRLQSYQSLPQRLDDIEKHLKHIEKRLTLVTAAALLCKEDCGGEIHFQASCKNGRGRHTA</sequence>
<organism evidence="2 3">
    <name type="scientific">Hyaloscypha bicolor E</name>
    <dbReference type="NCBI Taxonomy" id="1095630"/>
    <lineage>
        <taxon>Eukaryota</taxon>
        <taxon>Fungi</taxon>
        <taxon>Dikarya</taxon>
        <taxon>Ascomycota</taxon>
        <taxon>Pezizomycotina</taxon>
        <taxon>Leotiomycetes</taxon>
        <taxon>Helotiales</taxon>
        <taxon>Hyaloscyphaceae</taxon>
        <taxon>Hyaloscypha</taxon>
        <taxon>Hyaloscypha bicolor</taxon>
    </lineage>
</organism>
<protein>
    <submittedName>
        <fullName evidence="2">Uncharacterized protein</fullName>
    </submittedName>
</protein>
<dbReference type="EMBL" id="KZ613813">
    <property type="protein sequence ID" value="PMD59674.1"/>
    <property type="molecule type" value="Genomic_DNA"/>
</dbReference>
<feature type="region of interest" description="Disordered" evidence="1">
    <location>
        <begin position="1"/>
        <end position="25"/>
    </location>
</feature>
<dbReference type="RefSeq" id="XP_024736578.1">
    <property type="nucleotide sequence ID" value="XM_024872578.1"/>
</dbReference>
<dbReference type="GeneID" id="36580658"/>
<evidence type="ECO:0000256" key="1">
    <source>
        <dbReference type="SAM" id="MobiDB-lite"/>
    </source>
</evidence>
<dbReference type="AlphaFoldDB" id="A0A2J6T9G1"/>
<name>A0A2J6T9G1_9HELO</name>
<evidence type="ECO:0000313" key="3">
    <source>
        <dbReference type="Proteomes" id="UP000235371"/>
    </source>
</evidence>
<keyword evidence="3" id="KW-1185">Reference proteome</keyword>